<evidence type="ECO:0000313" key="3">
    <source>
        <dbReference type="Proteomes" id="UP001302652"/>
    </source>
</evidence>
<gene>
    <name evidence="2" type="ORF">RW095_10190</name>
</gene>
<dbReference type="EMBL" id="CP136512">
    <property type="protein sequence ID" value="WOD16288.1"/>
    <property type="molecule type" value="Genomic_DNA"/>
</dbReference>
<dbReference type="InterPro" id="IPR036633">
    <property type="entry name" value="Prn/Lys/Arg_de-COase_C_sf"/>
</dbReference>
<feature type="domain" description="Orn/Lys/Arg decarboxylase C-terminal" evidence="1">
    <location>
        <begin position="2"/>
        <end position="63"/>
    </location>
</feature>
<dbReference type="Proteomes" id="UP001302652">
    <property type="component" value="Chromosome 2"/>
</dbReference>
<dbReference type="Gene3D" id="3.90.100.10">
    <property type="entry name" value="Orn/Lys/Arg decarboxylase, C-terminal domain"/>
    <property type="match status" value="1"/>
</dbReference>
<proteinExistence type="predicted"/>
<accession>A0ABZ0EGE4</accession>
<dbReference type="RefSeq" id="WP_317018852.1">
    <property type="nucleotide sequence ID" value="NZ_CP136512.1"/>
</dbReference>
<reference evidence="2 3" key="1">
    <citation type="submission" date="2023-10" db="EMBL/GenBank/DDBJ databases">
        <title>Surface-active antibiotics is a multifunctional adaptation for post-fire microbes.</title>
        <authorList>
            <person name="Liu M.D."/>
            <person name="Du Y."/>
            <person name="Koupaei S.K."/>
            <person name="Kim N.R."/>
            <person name="Zhang W."/>
            <person name="Traxler M.F."/>
        </authorList>
    </citation>
    <scope>NUCLEOTIDE SEQUENCE [LARGE SCALE GENOMIC DNA]</scope>
    <source>
        <strain evidence="2 3">F3</strain>
    </source>
</reference>
<sequence length="77" mass="8714">MPLNELADRIAAVMLVPYPPGIPVIMPGEQFDKPSVLAYLRNCYEQQARFPGFETEIHGLEMVREGDAIRYDVCCVE</sequence>
<dbReference type="SUPFAM" id="SSF55904">
    <property type="entry name" value="Ornithine decarboxylase C-terminal domain"/>
    <property type="match status" value="1"/>
</dbReference>
<evidence type="ECO:0000313" key="2">
    <source>
        <dbReference type="EMBL" id="WOD16288.1"/>
    </source>
</evidence>
<dbReference type="PANTHER" id="PTHR45229:SF3">
    <property type="entry name" value="BIODEGRADATIVE ARGININE DECARBOXYLASE"/>
    <property type="match status" value="1"/>
</dbReference>
<keyword evidence="3" id="KW-1185">Reference proteome</keyword>
<organism evidence="2 3">
    <name type="scientific">Paraburkholderia kirstenboschensis</name>
    <dbReference type="NCBI Taxonomy" id="1245436"/>
    <lineage>
        <taxon>Bacteria</taxon>
        <taxon>Pseudomonadati</taxon>
        <taxon>Pseudomonadota</taxon>
        <taxon>Betaproteobacteria</taxon>
        <taxon>Burkholderiales</taxon>
        <taxon>Burkholderiaceae</taxon>
        <taxon>Paraburkholderia</taxon>
    </lineage>
</organism>
<evidence type="ECO:0000259" key="1">
    <source>
        <dbReference type="Pfam" id="PF03711"/>
    </source>
</evidence>
<dbReference type="Pfam" id="PF03711">
    <property type="entry name" value="OKR_DC_1_C"/>
    <property type="match status" value="1"/>
</dbReference>
<protein>
    <recommendedName>
        <fullName evidence="1">Orn/Lys/Arg decarboxylase C-terminal domain-containing protein</fullName>
    </recommendedName>
</protein>
<name>A0ABZ0EGE4_9BURK</name>
<dbReference type="InterPro" id="IPR011193">
    <property type="entry name" value="Orn/lys/arg_de-COase"/>
</dbReference>
<dbReference type="PANTHER" id="PTHR45229">
    <property type="entry name" value="CONSTITUTIVE ORNITHINE DECARBOXYLASE"/>
    <property type="match status" value="1"/>
</dbReference>
<dbReference type="InterPro" id="IPR008286">
    <property type="entry name" value="Prn/Lys/Arg_de-COase_C"/>
</dbReference>